<dbReference type="SUPFAM" id="SSF52266">
    <property type="entry name" value="SGNH hydrolase"/>
    <property type="match status" value="1"/>
</dbReference>
<organism evidence="2 3">
    <name type="scientific">Amphiprion percula</name>
    <name type="common">Orange clownfish</name>
    <name type="synonym">Lutjanus percula</name>
    <dbReference type="NCBI Taxonomy" id="161767"/>
    <lineage>
        <taxon>Eukaryota</taxon>
        <taxon>Metazoa</taxon>
        <taxon>Chordata</taxon>
        <taxon>Craniata</taxon>
        <taxon>Vertebrata</taxon>
        <taxon>Euteleostomi</taxon>
        <taxon>Actinopterygii</taxon>
        <taxon>Neopterygii</taxon>
        <taxon>Teleostei</taxon>
        <taxon>Neoteleostei</taxon>
        <taxon>Acanthomorphata</taxon>
        <taxon>Ovalentaria</taxon>
        <taxon>Pomacentridae</taxon>
        <taxon>Amphiprion</taxon>
    </lineage>
</organism>
<name>A0A3P8RS32_AMPPE</name>
<reference evidence="2" key="2">
    <citation type="submission" date="2025-08" db="UniProtKB">
        <authorList>
            <consortium name="Ensembl"/>
        </authorList>
    </citation>
    <scope>IDENTIFICATION</scope>
</reference>
<dbReference type="InterPro" id="IPR036514">
    <property type="entry name" value="SGNH_hydro_sf"/>
</dbReference>
<evidence type="ECO:0000313" key="3">
    <source>
        <dbReference type="Proteomes" id="UP000265080"/>
    </source>
</evidence>
<reference evidence="2" key="3">
    <citation type="submission" date="2025-09" db="UniProtKB">
        <authorList>
            <consortium name="Ensembl"/>
        </authorList>
    </citation>
    <scope>IDENTIFICATION</scope>
</reference>
<sequence length="354" mass="39237">MARGKSQRRSQAAKKRMEVRRSLNFEPQEPPTSTRALFFFLGRGTGYRHAVQKWPTSSLTGRSHKLVIPAESPHKKFVLLIGDSHLRSFADGFVKMPEGSLSFGVQSTPGATAAELTTEVVHAALPRTPATVCLLAPSNNLTASRTIEHASADFGKLLAIVCNCVLQVVVVDFPPRLNIDVQLQQLFREEYHRVAARMGIVKHFSAVDYFPTGHLDLWSRDGVHLSDTGGMPILAQLLWHASYMVSLEYWFILLARQPPAPKPQAPPRSHQTSSLPRVVVSGPVTQPRLSANTFEWTVVSCGREVNESSMCLSCGDCLIKVLRAEKKLVIIVKGYLFCNTRCLSTYSISQQWSA</sequence>
<evidence type="ECO:0000256" key="1">
    <source>
        <dbReference type="SAM" id="MobiDB-lite"/>
    </source>
</evidence>
<feature type="compositionally biased region" description="Basic residues" evidence="1">
    <location>
        <begin position="1"/>
        <end position="14"/>
    </location>
</feature>
<feature type="region of interest" description="Disordered" evidence="1">
    <location>
        <begin position="1"/>
        <end position="30"/>
    </location>
</feature>
<keyword evidence="3" id="KW-1185">Reference proteome</keyword>
<evidence type="ECO:0000313" key="2">
    <source>
        <dbReference type="Ensembl" id="ENSAPEP00000002916.1"/>
    </source>
</evidence>
<dbReference type="OMA" id="SCVERRN"/>
<protein>
    <recommendedName>
        <fullName evidence="4">SGNH hydrolase-type esterase domain-containing protein</fullName>
    </recommendedName>
</protein>
<dbReference type="GeneTree" id="ENSGT00940000177140"/>
<dbReference type="Ensembl" id="ENSAPET00000002982.1">
    <property type="protein sequence ID" value="ENSAPEP00000002916.1"/>
    <property type="gene ID" value="ENSAPEG00000002100.1"/>
</dbReference>
<dbReference type="AlphaFoldDB" id="A0A3P8RS32"/>
<accession>A0A3P8RS32</accession>
<reference evidence="2 3" key="1">
    <citation type="submission" date="2018-03" db="EMBL/GenBank/DDBJ databases">
        <title>Finding Nemo's genes: A chromosome-scale reference assembly of the genome of the orange clownfish Amphiprion percula.</title>
        <authorList>
            <person name="Lehmann R."/>
        </authorList>
    </citation>
    <scope>NUCLEOTIDE SEQUENCE</scope>
</reference>
<dbReference type="STRING" id="161767.ENSAPEP00000002916"/>
<dbReference type="Gene3D" id="3.40.50.1110">
    <property type="entry name" value="SGNH hydrolase"/>
    <property type="match status" value="1"/>
</dbReference>
<dbReference type="Proteomes" id="UP000265080">
    <property type="component" value="Chromosome 21"/>
</dbReference>
<proteinExistence type="predicted"/>
<evidence type="ECO:0008006" key="4">
    <source>
        <dbReference type="Google" id="ProtNLM"/>
    </source>
</evidence>